<dbReference type="GO" id="GO:0042918">
    <property type="term" value="P:alkanesulfonate transmembrane transport"/>
    <property type="evidence" value="ECO:0007669"/>
    <property type="project" value="TreeGrafter"/>
</dbReference>
<accession>X1MX11</accession>
<dbReference type="GO" id="GO:0042597">
    <property type="term" value="C:periplasmic space"/>
    <property type="evidence" value="ECO:0007669"/>
    <property type="project" value="UniProtKB-SubCell"/>
</dbReference>
<dbReference type="AlphaFoldDB" id="X1MX11"/>
<dbReference type="Gene3D" id="3.40.190.10">
    <property type="entry name" value="Periplasmic binding protein-like II"/>
    <property type="match status" value="1"/>
</dbReference>
<reference evidence="5" key="1">
    <citation type="journal article" date="2014" name="Front. Microbiol.">
        <title>High frequency of phylogenetically diverse reductive dehalogenase-homologous genes in deep subseafloor sedimentary metagenomes.</title>
        <authorList>
            <person name="Kawai M."/>
            <person name="Futagami T."/>
            <person name="Toyoda A."/>
            <person name="Takaki Y."/>
            <person name="Nishi S."/>
            <person name="Hori S."/>
            <person name="Arai W."/>
            <person name="Tsubouchi T."/>
            <person name="Morono Y."/>
            <person name="Uchiyama I."/>
            <person name="Ito T."/>
            <person name="Fujiyama A."/>
            <person name="Inagaki F."/>
            <person name="Takami H."/>
        </authorList>
    </citation>
    <scope>NUCLEOTIDE SEQUENCE</scope>
    <source>
        <strain evidence="5">Expedition CK06-06</strain>
    </source>
</reference>
<evidence type="ECO:0000256" key="3">
    <source>
        <dbReference type="ARBA" id="ARBA00022729"/>
    </source>
</evidence>
<evidence type="ECO:0000256" key="1">
    <source>
        <dbReference type="ARBA" id="ARBA00004418"/>
    </source>
</evidence>
<gene>
    <name evidence="5" type="ORF">S06H3_40230</name>
</gene>
<dbReference type="Pfam" id="PF09084">
    <property type="entry name" value="NMT1"/>
    <property type="match status" value="1"/>
</dbReference>
<sequence>PAETVKAIVDGDVDAIFAWEPNIYHAAKGLGENAVILPSDVGYLATFNLVSKNDFVENNQQLLKRILKALIKAEEFTKDNREESVDIIAACLKTDREIINKLWDIYEFRVSLTQAFLITLEDEARWFIKNKLTSVTEIPNYLDYIYWDALKAVKPEAVEIIH</sequence>
<keyword evidence="3" id="KW-0732">Signal</keyword>
<proteinExistence type="inferred from homology"/>
<evidence type="ECO:0000313" key="5">
    <source>
        <dbReference type="EMBL" id="GAI35828.1"/>
    </source>
</evidence>
<dbReference type="PANTHER" id="PTHR30024">
    <property type="entry name" value="ALIPHATIC SULFONATES-BINDING PROTEIN-RELATED"/>
    <property type="match status" value="1"/>
</dbReference>
<evidence type="ECO:0000259" key="4">
    <source>
        <dbReference type="Pfam" id="PF09084"/>
    </source>
</evidence>
<dbReference type="PANTHER" id="PTHR30024:SF47">
    <property type="entry name" value="TAURINE-BINDING PERIPLASMIC PROTEIN"/>
    <property type="match status" value="1"/>
</dbReference>
<comment type="caution">
    <text evidence="5">The sequence shown here is derived from an EMBL/GenBank/DDBJ whole genome shotgun (WGS) entry which is preliminary data.</text>
</comment>
<feature type="domain" description="SsuA/THI5-like" evidence="4">
    <location>
        <begin position="4"/>
        <end position="83"/>
    </location>
</feature>
<protein>
    <recommendedName>
        <fullName evidence="4">SsuA/THI5-like domain-containing protein</fullName>
    </recommendedName>
</protein>
<organism evidence="5">
    <name type="scientific">marine sediment metagenome</name>
    <dbReference type="NCBI Taxonomy" id="412755"/>
    <lineage>
        <taxon>unclassified sequences</taxon>
        <taxon>metagenomes</taxon>
        <taxon>ecological metagenomes</taxon>
    </lineage>
</organism>
<feature type="non-terminal residue" evidence="5">
    <location>
        <position position="1"/>
    </location>
</feature>
<dbReference type="InterPro" id="IPR015168">
    <property type="entry name" value="SsuA/THI5"/>
</dbReference>
<name>X1MX11_9ZZZZ</name>
<dbReference type="SUPFAM" id="SSF53850">
    <property type="entry name" value="Periplasmic binding protein-like II"/>
    <property type="match status" value="1"/>
</dbReference>
<dbReference type="EMBL" id="BARV01024674">
    <property type="protein sequence ID" value="GAI35828.1"/>
    <property type="molecule type" value="Genomic_DNA"/>
</dbReference>
<evidence type="ECO:0000256" key="2">
    <source>
        <dbReference type="ARBA" id="ARBA00010742"/>
    </source>
</evidence>
<comment type="similarity">
    <text evidence="2">Belongs to the bacterial solute-binding protein SsuA/TauA family.</text>
</comment>
<comment type="subcellular location">
    <subcellularLocation>
        <location evidence="1">Periplasm</location>
    </subcellularLocation>
</comment>